<dbReference type="EMBL" id="MCRJ01000053">
    <property type="protein sequence ID" value="ODN70362.1"/>
    <property type="molecule type" value="Genomic_DNA"/>
</dbReference>
<dbReference type="RefSeq" id="WP_069306982.1">
    <property type="nucleotide sequence ID" value="NZ_MCRJ01000053.1"/>
</dbReference>
<dbReference type="InterPro" id="IPR039570">
    <property type="entry name" value="AmiC_PBP1"/>
</dbReference>
<sequence length="385" mass="41555">MTRQTIPVSIIFSTVGAYAGLGRAALDGALAAVAEVNADERQPFRIEPVVADPGGTAELYGFHAERALSGRSCRHIIGTLTSWSRKEVIPVVERHGGLLWYAFPYEGFETSDHVLYFGACPNQHLLPLLDHVLPRHGSRPFLVGSNYIWGWEINRIARELIEAGGGAVRGERYLPLGAVDVIHLVEEIRQTRPDFVLSNLIGPSARAFVEAYADLGRSDPAFAPSRRPIVSCNMTEIDLEAMGPAAAGHLATAIYFDSLDTAENRQFKERLAARHGMERPVSSCLVSAYSAVKVLAAAVAEAGTDDPQAVRAVVTSRGFETPLGMVRVDPATQHAAVRPHLGRARADGGFDILQSADEAILADPYLVTVPRRASVAGDRPLKVVP</sequence>
<proteinExistence type="predicted"/>
<dbReference type="Gene3D" id="3.40.50.2300">
    <property type="match status" value="2"/>
</dbReference>
<accession>A0A1E3H224</accession>
<dbReference type="PANTHER" id="PTHR47628:SF1">
    <property type="entry name" value="ALIPHATIC AMIDASE EXPRESSION-REGULATING PROTEIN"/>
    <property type="match status" value="1"/>
</dbReference>
<dbReference type="Proteomes" id="UP000094622">
    <property type="component" value="Unassembled WGS sequence"/>
</dbReference>
<gene>
    <name evidence="1" type="primary">amiC_2</name>
    <name evidence="1" type="ORF">A6302_02340</name>
</gene>
<dbReference type="OrthoDB" id="9802022at2"/>
<dbReference type="SUPFAM" id="SSF53822">
    <property type="entry name" value="Periplasmic binding protein-like I"/>
    <property type="match status" value="1"/>
</dbReference>
<protein>
    <submittedName>
        <fullName evidence="1">Aliphatic amidase expression-regulating protein</fullName>
    </submittedName>
</protein>
<keyword evidence="2" id="KW-1185">Reference proteome</keyword>
<dbReference type="CDD" id="cd06357">
    <property type="entry name" value="PBP1_AmiC"/>
    <property type="match status" value="1"/>
</dbReference>
<evidence type="ECO:0000313" key="1">
    <source>
        <dbReference type="EMBL" id="ODN70362.1"/>
    </source>
</evidence>
<dbReference type="PATRIC" id="fig|1439726.3.peg.2462"/>
<organism evidence="1 2">
    <name type="scientific">Methylobrevis pamukkalensis</name>
    <dbReference type="NCBI Taxonomy" id="1439726"/>
    <lineage>
        <taxon>Bacteria</taxon>
        <taxon>Pseudomonadati</taxon>
        <taxon>Pseudomonadota</taxon>
        <taxon>Alphaproteobacteria</taxon>
        <taxon>Hyphomicrobiales</taxon>
        <taxon>Pleomorphomonadaceae</taxon>
        <taxon>Methylobrevis</taxon>
    </lineage>
</organism>
<dbReference type="GO" id="GO:0033218">
    <property type="term" value="F:amide binding"/>
    <property type="evidence" value="ECO:0007669"/>
    <property type="project" value="InterPro"/>
</dbReference>
<dbReference type="PANTHER" id="PTHR47628">
    <property type="match status" value="1"/>
</dbReference>
<dbReference type="InterPro" id="IPR028082">
    <property type="entry name" value="Peripla_BP_I"/>
</dbReference>
<name>A0A1E3H224_9HYPH</name>
<dbReference type="Pfam" id="PF13433">
    <property type="entry name" value="Peripla_BP_5"/>
    <property type="match status" value="1"/>
</dbReference>
<comment type="caution">
    <text evidence="1">The sequence shown here is derived from an EMBL/GenBank/DDBJ whole genome shotgun (WGS) entry which is preliminary data.</text>
</comment>
<evidence type="ECO:0000313" key="2">
    <source>
        <dbReference type="Proteomes" id="UP000094622"/>
    </source>
</evidence>
<reference evidence="1 2" key="1">
    <citation type="submission" date="2016-07" db="EMBL/GenBank/DDBJ databases">
        <title>Draft Genome Sequence of Methylobrevis pamukkalensis PK2.</title>
        <authorList>
            <person name="Vasilenko O.V."/>
            <person name="Doronina N.V."/>
            <person name="Shmareva M.N."/>
            <person name="Tarlachkov S.V."/>
            <person name="Mustakhimov I."/>
            <person name="Trotsenko Y.A."/>
        </authorList>
    </citation>
    <scope>NUCLEOTIDE SEQUENCE [LARGE SCALE GENOMIC DNA]</scope>
    <source>
        <strain evidence="1 2">PK2</strain>
    </source>
</reference>
<dbReference type="AlphaFoldDB" id="A0A1E3H224"/>